<dbReference type="SUPFAM" id="SSF47413">
    <property type="entry name" value="lambda repressor-like DNA-binding domains"/>
    <property type="match status" value="1"/>
</dbReference>
<dbReference type="EMBL" id="ADLN01000096">
    <property type="protein sequence ID" value="EHI58506.1"/>
    <property type="molecule type" value="Genomic_DNA"/>
</dbReference>
<dbReference type="PATRIC" id="fig|742737.3.peg.3444"/>
<protein>
    <recommendedName>
        <fullName evidence="1">HTH cro/C1-type domain-containing protein</fullName>
    </recommendedName>
</protein>
<keyword evidence="3" id="KW-1185">Reference proteome</keyword>
<proteinExistence type="predicted"/>
<evidence type="ECO:0000259" key="1">
    <source>
        <dbReference type="PROSITE" id="PS50943"/>
    </source>
</evidence>
<dbReference type="CDD" id="cd00093">
    <property type="entry name" value="HTH_XRE"/>
    <property type="match status" value="1"/>
</dbReference>
<gene>
    <name evidence="2" type="ORF">HMPREF9473_03465</name>
</gene>
<dbReference type="Gene3D" id="1.10.260.40">
    <property type="entry name" value="lambda repressor-like DNA-binding domains"/>
    <property type="match status" value="1"/>
</dbReference>
<dbReference type="SMART" id="SM00530">
    <property type="entry name" value="HTH_XRE"/>
    <property type="match status" value="1"/>
</dbReference>
<name>G5IIZ2_9FIRM</name>
<sequence>MKKITFGNDKNIINKKLKSIRIKRNLTQYELAAKMQTLDINIDQQMISKIENNARIVTDYELACFCRVLDVDVNEMLKDFYDNLKMKH</sequence>
<dbReference type="PROSITE" id="PS50943">
    <property type="entry name" value="HTH_CROC1"/>
    <property type="match status" value="1"/>
</dbReference>
<evidence type="ECO:0000313" key="3">
    <source>
        <dbReference type="Proteomes" id="UP000005384"/>
    </source>
</evidence>
<comment type="caution">
    <text evidence="2">The sequence shown here is derived from an EMBL/GenBank/DDBJ whole genome shotgun (WGS) entry which is preliminary data.</text>
</comment>
<dbReference type="HOGENOM" id="CLU_066192_38_0_9"/>
<dbReference type="Pfam" id="PF01381">
    <property type="entry name" value="HTH_3"/>
    <property type="match status" value="1"/>
</dbReference>
<accession>G5IIZ2</accession>
<organism evidence="2 3">
    <name type="scientific">Hungatella hathewayi WAL-18680</name>
    <dbReference type="NCBI Taxonomy" id="742737"/>
    <lineage>
        <taxon>Bacteria</taxon>
        <taxon>Bacillati</taxon>
        <taxon>Bacillota</taxon>
        <taxon>Clostridia</taxon>
        <taxon>Lachnospirales</taxon>
        <taxon>Lachnospiraceae</taxon>
        <taxon>Hungatella</taxon>
    </lineage>
</organism>
<dbReference type="AlphaFoldDB" id="G5IIZ2"/>
<dbReference type="InterPro" id="IPR010982">
    <property type="entry name" value="Lambda_DNA-bd_dom_sf"/>
</dbReference>
<reference evidence="2 3" key="1">
    <citation type="submission" date="2011-08" db="EMBL/GenBank/DDBJ databases">
        <title>The Genome Sequence of Clostridium hathewayi WAL-18680.</title>
        <authorList>
            <consortium name="The Broad Institute Genome Sequencing Platform"/>
            <person name="Earl A."/>
            <person name="Ward D."/>
            <person name="Feldgarden M."/>
            <person name="Gevers D."/>
            <person name="Finegold S.M."/>
            <person name="Summanen P.H."/>
            <person name="Molitoris D.R."/>
            <person name="Song M."/>
            <person name="Daigneault M."/>
            <person name="Allen-Vercoe E."/>
            <person name="Young S.K."/>
            <person name="Zeng Q."/>
            <person name="Gargeya S."/>
            <person name="Fitzgerald M."/>
            <person name="Haas B."/>
            <person name="Abouelleil A."/>
            <person name="Alvarado L."/>
            <person name="Arachchi H.M."/>
            <person name="Berlin A."/>
            <person name="Brown A."/>
            <person name="Chapman S.B."/>
            <person name="Chen Z."/>
            <person name="Dunbar C."/>
            <person name="Freedman E."/>
            <person name="Gearin G."/>
            <person name="Gellesch M."/>
            <person name="Goldberg J."/>
            <person name="Griggs A."/>
            <person name="Gujja S."/>
            <person name="Heiman D."/>
            <person name="Howarth C."/>
            <person name="Larson L."/>
            <person name="Lui A."/>
            <person name="MacDonald P.J.P."/>
            <person name="Montmayeur A."/>
            <person name="Murphy C."/>
            <person name="Neiman D."/>
            <person name="Pearson M."/>
            <person name="Priest M."/>
            <person name="Roberts A."/>
            <person name="Saif S."/>
            <person name="Shea T."/>
            <person name="Shenoy N."/>
            <person name="Sisk P."/>
            <person name="Stolte C."/>
            <person name="Sykes S."/>
            <person name="Wortman J."/>
            <person name="Nusbaum C."/>
            <person name="Birren B."/>
        </authorList>
    </citation>
    <scope>NUCLEOTIDE SEQUENCE [LARGE SCALE GENOMIC DNA]</scope>
    <source>
        <strain evidence="2 3">WAL-18680</strain>
    </source>
</reference>
<dbReference type="OrthoDB" id="1907855at2"/>
<dbReference type="RefSeq" id="WP_006781455.1">
    <property type="nucleotide sequence ID" value="NZ_CP040506.1"/>
</dbReference>
<dbReference type="Proteomes" id="UP000005384">
    <property type="component" value="Unassembled WGS sequence"/>
</dbReference>
<feature type="domain" description="HTH cro/C1-type" evidence="1">
    <location>
        <begin position="17"/>
        <end position="76"/>
    </location>
</feature>
<dbReference type="InterPro" id="IPR001387">
    <property type="entry name" value="Cro/C1-type_HTH"/>
</dbReference>
<dbReference type="GO" id="GO:0003677">
    <property type="term" value="F:DNA binding"/>
    <property type="evidence" value="ECO:0007669"/>
    <property type="project" value="InterPro"/>
</dbReference>
<evidence type="ECO:0000313" key="2">
    <source>
        <dbReference type="EMBL" id="EHI58506.1"/>
    </source>
</evidence>